<dbReference type="GeneID" id="10510715"/>
<dbReference type="AlphaFoldDB" id="F1A5G9"/>
<dbReference type="VEuPathDB" id="AmoebaDB:DICPUDRAFT_59316"/>
<gene>
    <name evidence="2" type="ORF">DICPUDRAFT_59316</name>
</gene>
<feature type="transmembrane region" description="Helical" evidence="1">
    <location>
        <begin position="51"/>
        <end position="69"/>
    </location>
</feature>
<evidence type="ECO:0000313" key="2">
    <source>
        <dbReference type="EMBL" id="EGC28563.1"/>
    </source>
</evidence>
<dbReference type="OrthoDB" id="1913277at2759"/>
<keyword evidence="1" id="KW-0472">Membrane</keyword>
<dbReference type="EMBL" id="GL871597">
    <property type="protein sequence ID" value="EGC28563.1"/>
    <property type="molecule type" value="Genomic_DNA"/>
</dbReference>
<evidence type="ECO:0000256" key="1">
    <source>
        <dbReference type="SAM" id="Phobius"/>
    </source>
</evidence>
<keyword evidence="3" id="KW-1185">Reference proteome</keyword>
<keyword evidence="1" id="KW-1133">Transmembrane helix</keyword>
<dbReference type="KEGG" id="dpp:DICPUDRAFT_59316"/>
<dbReference type="InParanoid" id="F1A5G9"/>
<organism evidence="2 3">
    <name type="scientific">Dictyostelium purpureum</name>
    <name type="common">Slime mold</name>
    <dbReference type="NCBI Taxonomy" id="5786"/>
    <lineage>
        <taxon>Eukaryota</taxon>
        <taxon>Amoebozoa</taxon>
        <taxon>Evosea</taxon>
        <taxon>Eumycetozoa</taxon>
        <taxon>Dictyostelia</taxon>
        <taxon>Dictyosteliales</taxon>
        <taxon>Dictyosteliaceae</taxon>
        <taxon>Dictyostelium</taxon>
    </lineage>
</organism>
<reference evidence="3" key="1">
    <citation type="journal article" date="2011" name="Genome Biol.">
        <title>Comparative genomics of the social amoebae Dictyostelium discoideum and Dictyostelium purpureum.</title>
        <authorList>
            <consortium name="US DOE Joint Genome Institute (JGI-PGF)"/>
            <person name="Sucgang R."/>
            <person name="Kuo A."/>
            <person name="Tian X."/>
            <person name="Salerno W."/>
            <person name="Parikh A."/>
            <person name="Feasley C.L."/>
            <person name="Dalin E."/>
            <person name="Tu H."/>
            <person name="Huang E."/>
            <person name="Barry K."/>
            <person name="Lindquist E."/>
            <person name="Shapiro H."/>
            <person name="Bruce D."/>
            <person name="Schmutz J."/>
            <person name="Salamov A."/>
            <person name="Fey P."/>
            <person name="Gaudet P."/>
            <person name="Anjard C."/>
            <person name="Babu M.M."/>
            <person name="Basu S."/>
            <person name="Bushmanova Y."/>
            <person name="van der Wel H."/>
            <person name="Katoh-Kurasawa M."/>
            <person name="Dinh C."/>
            <person name="Coutinho P.M."/>
            <person name="Saito T."/>
            <person name="Elias M."/>
            <person name="Schaap P."/>
            <person name="Kay R.R."/>
            <person name="Henrissat B."/>
            <person name="Eichinger L."/>
            <person name="Rivero F."/>
            <person name="Putnam N.H."/>
            <person name="West C.M."/>
            <person name="Loomis W.F."/>
            <person name="Chisholm R.L."/>
            <person name="Shaulsky G."/>
            <person name="Strassmann J.E."/>
            <person name="Queller D.C."/>
            <person name="Kuspa A."/>
            <person name="Grigoriev I.V."/>
        </authorList>
    </citation>
    <scope>NUCLEOTIDE SEQUENCE [LARGE SCALE GENOMIC DNA]</scope>
    <source>
        <strain evidence="3">QSDP1</strain>
    </source>
</reference>
<evidence type="ECO:0000313" key="3">
    <source>
        <dbReference type="Proteomes" id="UP000001064"/>
    </source>
</evidence>
<dbReference type="RefSeq" id="XP_003294913.1">
    <property type="nucleotide sequence ID" value="XM_003294865.1"/>
</dbReference>
<sequence length="157" mass="16718">MTGSEKTLGGKAVNAGVVGAIGGSVVAFNKTFNYSVFTNDPKGFVNTSRPFFGQCITAGALGCAAYTITKHYLAEIRGTDDYLNSFGGSIVTAVTLGALSNSLKIGVKSGLILVPITFMAHILTNEVKSAQVLYESRYDTEAKQKVVRHKFLESLKQ</sequence>
<accession>F1A5G9</accession>
<feature type="transmembrane region" description="Helical" evidence="1">
    <location>
        <begin position="12"/>
        <end position="31"/>
    </location>
</feature>
<name>F1A5G9_DICPU</name>
<proteinExistence type="predicted"/>
<dbReference type="OMA" id="DMINTEM"/>
<dbReference type="eggNOG" id="ENOG502RI1K">
    <property type="taxonomic scope" value="Eukaryota"/>
</dbReference>
<dbReference type="Proteomes" id="UP000001064">
    <property type="component" value="Unassembled WGS sequence"/>
</dbReference>
<evidence type="ECO:0008006" key="4">
    <source>
        <dbReference type="Google" id="ProtNLM"/>
    </source>
</evidence>
<protein>
    <recommendedName>
        <fullName evidence="4">NADH-ubiquinone oxidoreductase subunit B14.7</fullName>
    </recommendedName>
</protein>
<keyword evidence="1" id="KW-0812">Transmembrane</keyword>